<dbReference type="EMBL" id="CAJVCH010564331">
    <property type="protein sequence ID" value="CAG7832293.1"/>
    <property type="molecule type" value="Genomic_DNA"/>
</dbReference>
<dbReference type="Proteomes" id="UP000708208">
    <property type="component" value="Unassembled WGS sequence"/>
</dbReference>
<name>A0A8J2LBX2_9HEXA</name>
<sequence>MEGDEDNAKKPAQQKASTILSEETAAIKALVQRFSTQLNKKLTDLDAKWQKKFDNLQHEVDLLKAELASLRNDSICNEDYDRKLNVIVRGLTTNNQLKPKSNAR</sequence>
<reference evidence="1" key="1">
    <citation type="submission" date="2021-06" db="EMBL/GenBank/DDBJ databases">
        <authorList>
            <person name="Hodson N. C."/>
            <person name="Mongue J. A."/>
            <person name="Jaron S. K."/>
        </authorList>
    </citation>
    <scope>NUCLEOTIDE SEQUENCE</scope>
</reference>
<accession>A0A8J2LBX2</accession>
<comment type="caution">
    <text evidence="1">The sequence shown here is derived from an EMBL/GenBank/DDBJ whole genome shotgun (WGS) entry which is preliminary data.</text>
</comment>
<gene>
    <name evidence="1" type="ORF">AFUS01_LOCUS41981</name>
</gene>
<keyword evidence="2" id="KW-1185">Reference proteome</keyword>
<proteinExistence type="predicted"/>
<organism evidence="1 2">
    <name type="scientific">Allacma fusca</name>
    <dbReference type="NCBI Taxonomy" id="39272"/>
    <lineage>
        <taxon>Eukaryota</taxon>
        <taxon>Metazoa</taxon>
        <taxon>Ecdysozoa</taxon>
        <taxon>Arthropoda</taxon>
        <taxon>Hexapoda</taxon>
        <taxon>Collembola</taxon>
        <taxon>Symphypleona</taxon>
        <taxon>Sminthuridae</taxon>
        <taxon>Allacma</taxon>
    </lineage>
</organism>
<protein>
    <submittedName>
        <fullName evidence="1">Uncharacterized protein</fullName>
    </submittedName>
</protein>
<dbReference type="AlphaFoldDB" id="A0A8J2LBX2"/>
<evidence type="ECO:0000313" key="2">
    <source>
        <dbReference type="Proteomes" id="UP000708208"/>
    </source>
</evidence>
<evidence type="ECO:0000313" key="1">
    <source>
        <dbReference type="EMBL" id="CAG7832293.1"/>
    </source>
</evidence>
<feature type="non-terminal residue" evidence="1">
    <location>
        <position position="104"/>
    </location>
</feature>